<feature type="region of interest" description="Disordered" evidence="1">
    <location>
        <begin position="323"/>
        <end position="366"/>
    </location>
</feature>
<protein>
    <submittedName>
        <fullName evidence="2">Uncharacterized protein</fullName>
    </submittedName>
</protein>
<reference evidence="2" key="1">
    <citation type="submission" date="2023-10" db="EMBL/GenBank/DDBJ databases">
        <authorList>
            <person name="Chen Y."/>
            <person name="Shah S."/>
            <person name="Dougan E. K."/>
            <person name="Thang M."/>
            <person name="Chan C."/>
        </authorList>
    </citation>
    <scope>NUCLEOTIDE SEQUENCE [LARGE SCALE GENOMIC DNA]</scope>
</reference>
<sequence length="366" mass="38614">MWLAQAPMRELNKIQRDGVDWQSAVAWAIDVLICEAEVFATRRAELGPRLERRAEAGSVLWAESPVLVPLGLLGAVVPDCSEDECGFVEVPTDANFGSVPNVGDEHGIDDVQLAAGVEHDDGNDYGMGELQTVGGFECEPYDGDARLFARPRERLARASRTAEVPQHTWDPDTAPPETLPSERGDEVAAAIGAWDPDDAPPETLSSEGGDEAAAAIDATDAAPPETLSSVGGDEAAAAAAIDENKNEFEIAEVVARARVVELEAFLCDANERLNAAALAIAVVRSGGAVESQAQQDELAATAWRRAVLEQQLGAATAEAQKAGGAPGCFQTADERDEQDVSTAEAQKAGEAFGVADEGNHKQVFEE</sequence>
<evidence type="ECO:0000313" key="2">
    <source>
        <dbReference type="EMBL" id="CAK0874325.1"/>
    </source>
</evidence>
<gene>
    <name evidence="2" type="ORF">PCOR1329_LOCUS59279</name>
</gene>
<feature type="region of interest" description="Disordered" evidence="1">
    <location>
        <begin position="157"/>
        <end position="184"/>
    </location>
</feature>
<name>A0ABN9VM69_9DINO</name>
<feature type="non-terminal residue" evidence="2">
    <location>
        <position position="366"/>
    </location>
</feature>
<evidence type="ECO:0000256" key="1">
    <source>
        <dbReference type="SAM" id="MobiDB-lite"/>
    </source>
</evidence>
<keyword evidence="3" id="KW-1185">Reference proteome</keyword>
<evidence type="ECO:0000313" key="3">
    <source>
        <dbReference type="Proteomes" id="UP001189429"/>
    </source>
</evidence>
<organism evidence="2 3">
    <name type="scientific">Prorocentrum cordatum</name>
    <dbReference type="NCBI Taxonomy" id="2364126"/>
    <lineage>
        <taxon>Eukaryota</taxon>
        <taxon>Sar</taxon>
        <taxon>Alveolata</taxon>
        <taxon>Dinophyceae</taxon>
        <taxon>Prorocentrales</taxon>
        <taxon>Prorocentraceae</taxon>
        <taxon>Prorocentrum</taxon>
    </lineage>
</organism>
<dbReference type="EMBL" id="CAUYUJ010017387">
    <property type="protein sequence ID" value="CAK0874325.1"/>
    <property type="molecule type" value="Genomic_DNA"/>
</dbReference>
<comment type="caution">
    <text evidence="2">The sequence shown here is derived from an EMBL/GenBank/DDBJ whole genome shotgun (WGS) entry which is preliminary data.</text>
</comment>
<feature type="compositionally biased region" description="Basic and acidic residues" evidence="1">
    <location>
        <begin position="357"/>
        <end position="366"/>
    </location>
</feature>
<proteinExistence type="predicted"/>
<accession>A0ABN9VM69</accession>
<dbReference type="Proteomes" id="UP001189429">
    <property type="component" value="Unassembled WGS sequence"/>
</dbReference>